<evidence type="ECO:0000256" key="10">
    <source>
        <dbReference type="PROSITE-ProRule" id="PRU10111"/>
    </source>
</evidence>
<comment type="catalytic activity">
    <reaction evidence="8 9">
        <text>oxaloacetate + phosphate = phosphoenolpyruvate + hydrogencarbonate</text>
        <dbReference type="Rhea" id="RHEA:28370"/>
        <dbReference type="ChEBI" id="CHEBI:16452"/>
        <dbReference type="ChEBI" id="CHEBI:17544"/>
        <dbReference type="ChEBI" id="CHEBI:43474"/>
        <dbReference type="ChEBI" id="CHEBI:58702"/>
        <dbReference type="EC" id="4.1.1.31"/>
    </reaction>
</comment>
<dbReference type="EC" id="4.1.1.31" evidence="3 9"/>
<evidence type="ECO:0000256" key="1">
    <source>
        <dbReference type="ARBA" id="ARBA00003670"/>
    </source>
</evidence>
<dbReference type="SUPFAM" id="SSF51621">
    <property type="entry name" value="Phosphoenolpyruvate/pyruvate domain"/>
    <property type="match status" value="1"/>
</dbReference>
<dbReference type="InterPro" id="IPR018129">
    <property type="entry name" value="PEP_COase_Lys_AS"/>
</dbReference>
<dbReference type="AlphaFoldDB" id="A0A5P8FIZ3"/>
<evidence type="ECO:0000256" key="3">
    <source>
        <dbReference type="ARBA" id="ARBA00012305"/>
    </source>
</evidence>
<dbReference type="GO" id="GO:0000287">
    <property type="term" value="F:magnesium ion binding"/>
    <property type="evidence" value="ECO:0007669"/>
    <property type="project" value="UniProtKB-UniRule"/>
</dbReference>
<dbReference type="GO" id="GO:0006099">
    <property type="term" value="P:tricarboxylic acid cycle"/>
    <property type="evidence" value="ECO:0007669"/>
    <property type="project" value="InterPro"/>
</dbReference>
<dbReference type="Gene3D" id="1.20.1440.90">
    <property type="entry name" value="Phosphoenolpyruvate/pyruvate domain"/>
    <property type="match status" value="1"/>
</dbReference>
<dbReference type="EMBL" id="CP044548">
    <property type="protein sequence ID" value="QFQ29183.2"/>
    <property type="molecule type" value="Genomic_DNA"/>
</dbReference>
<dbReference type="GeneID" id="59162969"/>
<dbReference type="Proteomes" id="UP000271708">
    <property type="component" value="Chromosome"/>
</dbReference>
<evidence type="ECO:0000256" key="7">
    <source>
        <dbReference type="ARBA" id="ARBA00023300"/>
    </source>
</evidence>
<accession>A0A5P8FIZ3</accession>
<proteinExistence type="inferred from homology"/>
<evidence type="ECO:0000256" key="6">
    <source>
        <dbReference type="ARBA" id="ARBA00023239"/>
    </source>
</evidence>
<evidence type="ECO:0000256" key="8">
    <source>
        <dbReference type="ARBA" id="ARBA00048995"/>
    </source>
</evidence>
<keyword evidence="7 9" id="KW-0120">Carbon dioxide fixation</keyword>
<comment type="function">
    <text evidence="1 9">Forms oxaloacetate, a four-carbon dicarboxylic acid source for the tricarboxylic acid cycle.</text>
</comment>
<dbReference type="Pfam" id="PF00311">
    <property type="entry name" value="PEPcase"/>
    <property type="match status" value="1"/>
</dbReference>
<dbReference type="RefSeq" id="WP_123092593.1">
    <property type="nucleotide sequence ID" value="NZ_CP044548.2"/>
</dbReference>
<feature type="active site" evidence="9 10">
    <location>
        <position position="140"/>
    </location>
</feature>
<dbReference type="PANTHER" id="PTHR30523">
    <property type="entry name" value="PHOSPHOENOLPYRUVATE CARBOXYLASE"/>
    <property type="match status" value="1"/>
</dbReference>
<dbReference type="InterPro" id="IPR021135">
    <property type="entry name" value="PEP_COase"/>
</dbReference>
<dbReference type="PROSITE" id="PS00781">
    <property type="entry name" value="PEPCASE_1"/>
    <property type="match status" value="1"/>
</dbReference>
<keyword evidence="11" id="KW-0670">Pyruvate</keyword>
<dbReference type="GO" id="GO:0006107">
    <property type="term" value="P:oxaloacetate metabolic process"/>
    <property type="evidence" value="ECO:0007669"/>
    <property type="project" value="UniProtKB-UniRule"/>
</dbReference>
<dbReference type="NCBIfam" id="NF000584">
    <property type="entry name" value="PRK00009.1"/>
    <property type="match status" value="1"/>
</dbReference>
<comment type="cofactor">
    <cofactor evidence="9">
        <name>Mg(2+)</name>
        <dbReference type="ChEBI" id="CHEBI:18420"/>
    </cofactor>
</comment>
<evidence type="ECO:0000256" key="5">
    <source>
        <dbReference type="ARBA" id="ARBA00022842"/>
    </source>
</evidence>
<gene>
    <name evidence="9" type="primary">ppc</name>
    <name evidence="11" type="ORF">EEW87_000805</name>
</gene>
<sequence>MGALTTEDPTTGTAVPEDALRRDIRLVTSLLGQTLVRAEGQELLDLVEEVRAHSKEGSLAQLPTIDLDLTTKVARAFTAYFHLANVTEQVHRGRALVEQCAREGGWIAQAVERIRAAGIDGERLGEEAARVCVRPVLTAHPTEVTRRSTLDKLRRIAALLDEPDSTRRTRRLAESIDLLWATDEIRVEAPEPTDEARNGIYYLEGLSRAAVPDVVEELRDELGEAGAGLSLDAVPLRFGTWMGGDRDGNPNVTPEVTREVLSLQAVHGIGLLRDRVDVLRRDLSVSDHLSTTSDELDERLATMLDQLPQIELRYRRLNAQEPYRLYLTAVGVRLGLTQERVRRAEAHVPGQDYADDVELLDDLLVLHRSVSEHQGELVAAGELERLVRTVRSTGLTLAALDVREHSAKHHDAVGQLLDLTGDLDEPYAALDQPGRMRVLGAELAGRRPLARRPLPLEGDAVTTARAFDAVVWALDSFGARTVESYIISMTRHADDVLAAVVLGREAGLVDIQAGVARVGFVPLLETVEELGKAQEIITALLSEPSYREVVRLRGDVQEVMLGYSDSNKSGGIAASQWQIQRAQRVITDLGARFGVRMTFFHGRGGSVGRGGGPTYDAILALPAGTVAGEVKITEQGEVISDKYALPVLARQNLELMIAATLEASVLHREHRRSADETERWDALMDRVAGAAQERYLELTEREGLAGYFLSATPVDLLGQLRIGSRPSRRPGADAGLDDLRAIPWVFGWTQSRQIVPGWYGVGSGLAAADEDLETLREMYQSWPFFRSFLDNVAMTLAKTDLGIARQYVAALAPDGEGTLDDIAAELDRTVAEVLRVTGDAALLDREPTLRTTLEIREHYLQPLHHLQVDLLRRQRDGEDDPRLGRALLHTVSGIAAGMRNTG</sequence>
<evidence type="ECO:0000313" key="11">
    <source>
        <dbReference type="EMBL" id="QFQ29183.2"/>
    </source>
</evidence>
<evidence type="ECO:0000256" key="2">
    <source>
        <dbReference type="ARBA" id="ARBA00008346"/>
    </source>
</evidence>
<keyword evidence="6 9" id="KW-0456">Lyase</keyword>
<reference evidence="11 12" key="1">
    <citation type="submission" date="2019-09" db="EMBL/GenBank/DDBJ databases">
        <title>Complete Genome Sequence of Janibacter melonis M714 with both human health impact and industrial applications.</title>
        <authorList>
            <person name="Jin M."/>
            <person name="Zhao Q.R."/>
        </authorList>
    </citation>
    <scope>NUCLEOTIDE SEQUENCE [LARGE SCALE GENOMIC DNA]</scope>
    <source>
        <strain evidence="11 12">M714</strain>
    </source>
</reference>
<dbReference type="InterPro" id="IPR022805">
    <property type="entry name" value="PEP_COase_bac/pln-type"/>
</dbReference>
<dbReference type="PRINTS" id="PR00150">
    <property type="entry name" value="PEPCARBXLASE"/>
</dbReference>
<dbReference type="PANTHER" id="PTHR30523:SF6">
    <property type="entry name" value="PHOSPHOENOLPYRUVATE CARBOXYLASE"/>
    <property type="match status" value="1"/>
</dbReference>
<dbReference type="InterPro" id="IPR015813">
    <property type="entry name" value="Pyrv/PenolPyrv_kinase-like_dom"/>
</dbReference>
<dbReference type="GO" id="GO:0005829">
    <property type="term" value="C:cytosol"/>
    <property type="evidence" value="ECO:0007669"/>
    <property type="project" value="TreeGrafter"/>
</dbReference>
<dbReference type="GO" id="GO:0008964">
    <property type="term" value="F:phosphoenolpyruvate carboxylase activity"/>
    <property type="evidence" value="ECO:0007669"/>
    <property type="project" value="UniProtKB-UniRule"/>
</dbReference>
<comment type="similarity">
    <text evidence="2 9">Belongs to the PEPCase type 1 family.</text>
</comment>
<keyword evidence="5 9" id="KW-0460">Magnesium</keyword>
<organism evidence="11 12">
    <name type="scientific">Janibacter melonis</name>
    <dbReference type="NCBI Taxonomy" id="262209"/>
    <lineage>
        <taxon>Bacteria</taxon>
        <taxon>Bacillati</taxon>
        <taxon>Actinomycetota</taxon>
        <taxon>Actinomycetes</taxon>
        <taxon>Micrococcales</taxon>
        <taxon>Intrasporangiaceae</taxon>
        <taxon>Janibacter</taxon>
    </lineage>
</organism>
<feature type="active site" evidence="9">
    <location>
        <position position="568"/>
    </location>
</feature>
<evidence type="ECO:0000313" key="12">
    <source>
        <dbReference type="Proteomes" id="UP000271708"/>
    </source>
</evidence>
<evidence type="ECO:0000256" key="4">
    <source>
        <dbReference type="ARBA" id="ARBA00022419"/>
    </source>
</evidence>
<dbReference type="HAMAP" id="MF_00595">
    <property type="entry name" value="PEPcase_type1"/>
    <property type="match status" value="1"/>
</dbReference>
<name>A0A5P8FIZ3_9MICO</name>
<dbReference type="GO" id="GO:0015977">
    <property type="term" value="P:carbon fixation"/>
    <property type="evidence" value="ECO:0007669"/>
    <property type="project" value="UniProtKB-UniRule"/>
</dbReference>
<evidence type="ECO:0000256" key="9">
    <source>
        <dbReference type="HAMAP-Rule" id="MF_00595"/>
    </source>
</evidence>
<protein>
    <recommendedName>
        <fullName evidence="4 9">Phosphoenolpyruvate carboxylase</fullName>
        <shortName evidence="9">PEPC</shortName>
        <shortName evidence="9">PEPCase</shortName>
        <ecNumber evidence="3 9">4.1.1.31</ecNumber>
    </recommendedName>
</protein>
<dbReference type="KEGG" id="jme:EEW87_000805"/>
<comment type="subunit">
    <text evidence="9">Homotetramer.</text>
</comment>